<sequence length="303" mass="34710">MVNVVTCEWECPQATLHGYLKTPTESCLRRLGYGYAKDTIRRRPGSAQDTSTDTWRIRTYPPRILDVSCVRIRAVSSLQKHVHIYIYIYVRTYPRRIVSKGFLKLTYPRIVSVSKRILVSVSWQRRLLPIVSIFFRFSIGIRTDFRSDFWAIPTEVGPHRYYTRSQARLNTKADRGTASAALKSEFFTTKPFACDPSSLPKYPPSKEMDAKMRDEECRRQRAAGGKVRISDGTRKTGIRDRESRAVPAPEANAELPMNLQKRRLLSQSNAKSKSEKFPPPHEDGAVGFPIEPRGDGQQSFQHQ</sequence>
<keyword evidence="3" id="KW-1185">Reference proteome</keyword>
<feature type="non-terminal residue" evidence="2">
    <location>
        <position position="303"/>
    </location>
</feature>
<accession>A0AA38KHX2</accession>
<proteinExistence type="predicted"/>
<dbReference type="Proteomes" id="UP000824469">
    <property type="component" value="Unassembled WGS sequence"/>
</dbReference>
<name>A0AA38KHX2_TAXCH</name>
<evidence type="ECO:0000256" key="1">
    <source>
        <dbReference type="SAM" id="MobiDB-lite"/>
    </source>
</evidence>
<evidence type="ECO:0000313" key="3">
    <source>
        <dbReference type="Proteomes" id="UP000824469"/>
    </source>
</evidence>
<feature type="compositionally biased region" description="Basic and acidic residues" evidence="1">
    <location>
        <begin position="228"/>
        <end position="244"/>
    </location>
</feature>
<comment type="caution">
    <text evidence="2">The sequence shown here is derived from an EMBL/GenBank/DDBJ whole genome shotgun (WGS) entry which is preliminary data.</text>
</comment>
<feature type="compositionally biased region" description="Basic and acidic residues" evidence="1">
    <location>
        <begin position="272"/>
        <end position="284"/>
    </location>
</feature>
<gene>
    <name evidence="2" type="ORF">KI387_009868</name>
</gene>
<evidence type="ECO:0000313" key="2">
    <source>
        <dbReference type="EMBL" id="KAH9305464.1"/>
    </source>
</evidence>
<dbReference type="AlphaFoldDB" id="A0AA38KHX2"/>
<reference evidence="2 3" key="1">
    <citation type="journal article" date="2021" name="Nat. Plants">
        <title>The Taxus genome provides insights into paclitaxel biosynthesis.</title>
        <authorList>
            <person name="Xiong X."/>
            <person name="Gou J."/>
            <person name="Liao Q."/>
            <person name="Li Y."/>
            <person name="Zhou Q."/>
            <person name="Bi G."/>
            <person name="Li C."/>
            <person name="Du R."/>
            <person name="Wang X."/>
            <person name="Sun T."/>
            <person name="Guo L."/>
            <person name="Liang H."/>
            <person name="Lu P."/>
            <person name="Wu Y."/>
            <person name="Zhang Z."/>
            <person name="Ro D.K."/>
            <person name="Shang Y."/>
            <person name="Huang S."/>
            <person name="Yan J."/>
        </authorList>
    </citation>
    <scope>NUCLEOTIDE SEQUENCE [LARGE SCALE GENOMIC DNA]</scope>
    <source>
        <strain evidence="2">Ta-2019</strain>
    </source>
</reference>
<organism evidence="2 3">
    <name type="scientific">Taxus chinensis</name>
    <name type="common">Chinese yew</name>
    <name type="synonym">Taxus wallichiana var. chinensis</name>
    <dbReference type="NCBI Taxonomy" id="29808"/>
    <lineage>
        <taxon>Eukaryota</taxon>
        <taxon>Viridiplantae</taxon>
        <taxon>Streptophyta</taxon>
        <taxon>Embryophyta</taxon>
        <taxon>Tracheophyta</taxon>
        <taxon>Spermatophyta</taxon>
        <taxon>Pinopsida</taxon>
        <taxon>Pinidae</taxon>
        <taxon>Conifers II</taxon>
        <taxon>Cupressales</taxon>
        <taxon>Taxaceae</taxon>
        <taxon>Taxus</taxon>
    </lineage>
</organism>
<dbReference type="EMBL" id="JAHRHJ020000008">
    <property type="protein sequence ID" value="KAH9305464.1"/>
    <property type="molecule type" value="Genomic_DNA"/>
</dbReference>
<feature type="compositionally biased region" description="Basic and acidic residues" evidence="1">
    <location>
        <begin position="204"/>
        <end position="219"/>
    </location>
</feature>
<feature type="region of interest" description="Disordered" evidence="1">
    <location>
        <begin position="198"/>
        <end position="303"/>
    </location>
</feature>
<protein>
    <submittedName>
        <fullName evidence="2">Uncharacterized protein</fullName>
    </submittedName>
</protein>